<gene>
    <name evidence="2" type="ORF">HIV01_013730</name>
</gene>
<dbReference type="InterPro" id="IPR002645">
    <property type="entry name" value="STAS_dom"/>
</dbReference>
<dbReference type="SUPFAM" id="SSF52091">
    <property type="entry name" value="SpoIIaa-like"/>
    <property type="match status" value="1"/>
</dbReference>
<dbReference type="Gene3D" id="3.30.750.24">
    <property type="entry name" value="STAS domain"/>
    <property type="match status" value="1"/>
</dbReference>
<dbReference type="InterPro" id="IPR058548">
    <property type="entry name" value="MlaB-like_STAS"/>
</dbReference>
<evidence type="ECO:0000313" key="3">
    <source>
        <dbReference type="Proteomes" id="UP000663400"/>
    </source>
</evidence>
<dbReference type="Pfam" id="PF13466">
    <property type="entry name" value="STAS_2"/>
    <property type="match status" value="1"/>
</dbReference>
<sequence>MTTATVRQDGDTLAFSGALERAAVASLWAQLRTLGPGLRRIDLSAVSRVDSAGLALLSELCARSSIAQVNGDPPGLAELRAAYRLDEALAFAG</sequence>
<feature type="domain" description="STAS" evidence="1">
    <location>
        <begin position="13"/>
        <end position="93"/>
    </location>
</feature>
<organism evidence="2 3">
    <name type="scientific">Lysobacter arenosi</name>
    <dbReference type="NCBI Taxonomy" id="2795387"/>
    <lineage>
        <taxon>Bacteria</taxon>
        <taxon>Pseudomonadati</taxon>
        <taxon>Pseudomonadota</taxon>
        <taxon>Gammaproteobacteria</taxon>
        <taxon>Lysobacterales</taxon>
        <taxon>Lysobacteraceae</taxon>
        <taxon>Lysobacter</taxon>
    </lineage>
</organism>
<dbReference type="EMBL" id="CP071517">
    <property type="protein sequence ID" value="QSX74245.1"/>
    <property type="molecule type" value="Genomic_DNA"/>
</dbReference>
<reference evidence="2 3" key="1">
    <citation type="submission" date="2021-02" db="EMBL/GenBank/DDBJ databases">
        <title>Lysobacter arenosi sp. nov., isolated from soil of gangwondo yeongwol, south Korea.</title>
        <authorList>
            <person name="Kim K.R."/>
            <person name="Kim K.H."/>
            <person name="Jeon C.O."/>
        </authorList>
    </citation>
    <scope>NUCLEOTIDE SEQUENCE [LARGE SCALE GENOMIC DNA]</scope>
    <source>
        <strain evidence="2 3">R7</strain>
    </source>
</reference>
<dbReference type="Proteomes" id="UP000663400">
    <property type="component" value="Chromosome"/>
</dbReference>
<dbReference type="InterPro" id="IPR036513">
    <property type="entry name" value="STAS_dom_sf"/>
</dbReference>
<keyword evidence="3" id="KW-1185">Reference proteome</keyword>
<dbReference type="RefSeq" id="WP_200607973.1">
    <property type="nucleotide sequence ID" value="NZ_CP071517.1"/>
</dbReference>
<evidence type="ECO:0000259" key="1">
    <source>
        <dbReference type="PROSITE" id="PS50801"/>
    </source>
</evidence>
<proteinExistence type="predicted"/>
<accession>A0ABX7R922</accession>
<dbReference type="PROSITE" id="PS50801">
    <property type="entry name" value="STAS"/>
    <property type="match status" value="1"/>
</dbReference>
<name>A0ABX7R922_9GAMM</name>
<evidence type="ECO:0000313" key="2">
    <source>
        <dbReference type="EMBL" id="QSX74245.1"/>
    </source>
</evidence>
<protein>
    <submittedName>
        <fullName evidence="2">STAS domain-containing protein</fullName>
    </submittedName>
</protein>